<dbReference type="EMBL" id="JACHIN010000002">
    <property type="protein sequence ID" value="MBB5076393.1"/>
    <property type="molecule type" value="Genomic_DNA"/>
</dbReference>
<organism evidence="3 4">
    <name type="scientific">Nonomuraea endophytica</name>
    <dbReference type="NCBI Taxonomy" id="714136"/>
    <lineage>
        <taxon>Bacteria</taxon>
        <taxon>Bacillati</taxon>
        <taxon>Actinomycetota</taxon>
        <taxon>Actinomycetes</taxon>
        <taxon>Streptosporangiales</taxon>
        <taxon>Streptosporangiaceae</taxon>
        <taxon>Nonomuraea</taxon>
    </lineage>
</organism>
<evidence type="ECO:0000313" key="4">
    <source>
        <dbReference type="Proteomes" id="UP000568380"/>
    </source>
</evidence>
<reference evidence="3 4" key="1">
    <citation type="submission" date="2020-08" db="EMBL/GenBank/DDBJ databases">
        <title>Genomic Encyclopedia of Type Strains, Phase IV (KMG-IV): sequencing the most valuable type-strain genomes for metagenomic binning, comparative biology and taxonomic classification.</title>
        <authorList>
            <person name="Goeker M."/>
        </authorList>
    </citation>
    <scope>NUCLEOTIDE SEQUENCE [LARGE SCALE GENOMIC DNA]</scope>
    <source>
        <strain evidence="3 4">DSM 45385</strain>
    </source>
</reference>
<sequence>MTTSTDTRPNPYFPGDHWTSHVFIANEVMDDQIKHTLGMMFFGMSDLGECLEAAAKVRLDDEESWVTAWSDVALRLQRRAEAAERKGRLVSAADAYLRASTYWRTSLLHFSFPDDPRVRGNAVAAYACYDRYLELSDYPGQLLKIPYQDSFLPSYLYRSPLAKGPAPLLIFFQGRDAWAEDTRWVYDNAIRRGYHCLAVQGPGQGAALRVNNLHFRHDWENVVSPIVDVAEKLDGVDRERIGLMGLSFGGYLAPRAAAFESRLKVCVANPGVLKWGASIKENLPETIGQALEEGPDAFNAAAAALSEASPLADWFIRDSSWKHGVQTPYELFKELDACDLTDVAGQITCRTLVMDGTEERFSAGHAEQLYDALTCPKDFLLFDADSTAQLHCQTGGTATAAEFTFDWLDEHL</sequence>
<dbReference type="InterPro" id="IPR029058">
    <property type="entry name" value="AB_hydrolase_fold"/>
</dbReference>
<name>A0A7W7ZYY3_9ACTN</name>
<dbReference type="Pfam" id="PF06500">
    <property type="entry name" value="FrsA-like"/>
    <property type="match status" value="1"/>
</dbReference>
<dbReference type="InterPro" id="IPR010520">
    <property type="entry name" value="FrsA-like"/>
</dbReference>
<dbReference type="Gene3D" id="3.40.50.1820">
    <property type="entry name" value="alpha/beta hydrolase"/>
    <property type="match status" value="1"/>
</dbReference>
<proteinExistence type="inferred from homology"/>
<comment type="caution">
    <text evidence="3">The sequence shown here is derived from an EMBL/GenBank/DDBJ whole genome shotgun (WGS) entry which is preliminary data.</text>
</comment>
<gene>
    <name evidence="3" type="ORF">HNR40_001857</name>
</gene>
<protein>
    <submittedName>
        <fullName evidence="3">Dienelactone hydrolase</fullName>
    </submittedName>
</protein>
<dbReference type="AlphaFoldDB" id="A0A7W7ZYY3"/>
<dbReference type="InterPro" id="IPR050261">
    <property type="entry name" value="FrsA_esterase"/>
</dbReference>
<dbReference type="PANTHER" id="PTHR22946">
    <property type="entry name" value="DIENELACTONE HYDROLASE DOMAIN-CONTAINING PROTEIN-RELATED"/>
    <property type="match status" value="1"/>
</dbReference>
<evidence type="ECO:0000256" key="1">
    <source>
        <dbReference type="ARBA" id="ARBA00008645"/>
    </source>
</evidence>
<dbReference type="SUPFAM" id="SSF53474">
    <property type="entry name" value="alpha/beta-Hydrolases"/>
    <property type="match status" value="1"/>
</dbReference>
<dbReference type="PANTHER" id="PTHR22946:SF12">
    <property type="entry name" value="CONIDIAL PIGMENT BIOSYNTHESIS PROTEIN AYG1 (AFU_ORTHOLOGUE AFUA_2G17550)"/>
    <property type="match status" value="1"/>
</dbReference>
<dbReference type="Gene3D" id="1.20.1440.110">
    <property type="entry name" value="acylaminoacyl peptidase"/>
    <property type="match status" value="1"/>
</dbReference>
<keyword evidence="2 3" id="KW-0378">Hydrolase</keyword>
<keyword evidence="4" id="KW-1185">Reference proteome</keyword>
<accession>A0A7W7ZYY3</accession>
<evidence type="ECO:0000313" key="3">
    <source>
        <dbReference type="EMBL" id="MBB5076393.1"/>
    </source>
</evidence>
<comment type="similarity">
    <text evidence="1">Belongs to the AB hydrolase superfamily.</text>
</comment>
<dbReference type="Proteomes" id="UP000568380">
    <property type="component" value="Unassembled WGS sequence"/>
</dbReference>
<evidence type="ECO:0000256" key="2">
    <source>
        <dbReference type="ARBA" id="ARBA00022801"/>
    </source>
</evidence>
<dbReference type="GO" id="GO:0016787">
    <property type="term" value="F:hydrolase activity"/>
    <property type="evidence" value="ECO:0007669"/>
    <property type="project" value="UniProtKB-KW"/>
</dbReference>
<dbReference type="RefSeq" id="WP_184959826.1">
    <property type="nucleotide sequence ID" value="NZ_JACHIN010000002.1"/>
</dbReference>